<dbReference type="AlphaFoldDB" id="A0AAF0CMS0"/>
<dbReference type="KEGG" id="slom:PXH66_19580"/>
<sequence length="154" mass="17056">MAKSQPIPGSTGEVLTCLPSPYIPHAATGLLYLPRMIAKCRYVQEHGEMPQSYRKNYGRGLDRFLSMHLGVEPKQIQEAVHSSADDAELDAKLLALFPEDVRAAKWNRELVQKGMTKAGREFLAEALGNMGCADRVDEIISVPDLIDFDEGRIA</sequence>
<feature type="domain" description="DUF5069" evidence="1">
    <location>
        <begin position="28"/>
        <end position="152"/>
    </location>
</feature>
<protein>
    <submittedName>
        <fullName evidence="2">DUF5069 domain-containing protein</fullName>
    </submittedName>
</protein>
<dbReference type="Proteomes" id="UP001218638">
    <property type="component" value="Chromosome"/>
</dbReference>
<dbReference type="EMBL" id="CP119075">
    <property type="protein sequence ID" value="WED64548.1"/>
    <property type="molecule type" value="Genomic_DNA"/>
</dbReference>
<evidence type="ECO:0000313" key="3">
    <source>
        <dbReference type="Proteomes" id="UP001218638"/>
    </source>
</evidence>
<dbReference type="RefSeq" id="WP_330930820.1">
    <property type="nucleotide sequence ID" value="NZ_CP119075.1"/>
</dbReference>
<keyword evidence="3" id="KW-1185">Reference proteome</keyword>
<gene>
    <name evidence="2" type="ORF">PXH66_19580</name>
</gene>
<dbReference type="InterPro" id="IPR031849">
    <property type="entry name" value="DUF5069"/>
</dbReference>
<organism evidence="2 3">
    <name type="scientific">Synoicihabitans lomoniglobus</name>
    <dbReference type="NCBI Taxonomy" id="2909285"/>
    <lineage>
        <taxon>Bacteria</taxon>
        <taxon>Pseudomonadati</taxon>
        <taxon>Verrucomicrobiota</taxon>
        <taxon>Opitutia</taxon>
        <taxon>Opitutales</taxon>
        <taxon>Opitutaceae</taxon>
        <taxon>Synoicihabitans</taxon>
    </lineage>
</organism>
<evidence type="ECO:0000259" key="1">
    <source>
        <dbReference type="Pfam" id="PF16798"/>
    </source>
</evidence>
<evidence type="ECO:0000313" key="2">
    <source>
        <dbReference type="EMBL" id="WED64548.1"/>
    </source>
</evidence>
<reference evidence="2" key="1">
    <citation type="submission" date="2023-03" db="EMBL/GenBank/DDBJ databases">
        <title>Lomoglobus Profundus gen. nov., sp. nov., a novel member of the phylum Verrucomicrobia, isolated from deep-marine sediment of South China Sea.</title>
        <authorList>
            <person name="Ahmad T."/>
            <person name="Ishaq S.E."/>
            <person name="Wang F."/>
        </authorList>
    </citation>
    <scope>NUCLEOTIDE SEQUENCE</scope>
    <source>
        <strain evidence="2">LMO-M01</strain>
    </source>
</reference>
<dbReference type="Pfam" id="PF16798">
    <property type="entry name" value="DUF5069"/>
    <property type="match status" value="1"/>
</dbReference>
<name>A0AAF0CMS0_9BACT</name>
<proteinExistence type="predicted"/>
<accession>A0AAF0CMS0</accession>